<dbReference type="KEGG" id="rer:RER_28850"/>
<name>C0ZZ08_RHOE4</name>
<feature type="region of interest" description="Disordered" evidence="1">
    <location>
        <begin position="39"/>
        <end position="60"/>
    </location>
</feature>
<evidence type="ECO:0000313" key="2">
    <source>
        <dbReference type="EMBL" id="BAH33593.1"/>
    </source>
</evidence>
<dbReference type="RefSeq" id="WP_020907611.1">
    <property type="nucleotide sequence ID" value="NC_012490.1"/>
</dbReference>
<gene>
    <name evidence="2" type="ordered locus">RER_28850</name>
</gene>
<protein>
    <submittedName>
        <fullName evidence="2">Uncharacterized protein</fullName>
    </submittedName>
</protein>
<proteinExistence type="predicted"/>
<evidence type="ECO:0000256" key="1">
    <source>
        <dbReference type="SAM" id="MobiDB-lite"/>
    </source>
</evidence>
<accession>C0ZZ08</accession>
<evidence type="ECO:0000313" key="3">
    <source>
        <dbReference type="Proteomes" id="UP000002204"/>
    </source>
</evidence>
<reference evidence="2 3" key="2">
    <citation type="journal article" date="2006" name="Environ. Microbiol.">
        <title>Sequence analysis of three plasmids harboured in Rhodococcus erythropolis strain PR4.</title>
        <authorList>
            <person name="Sekine M."/>
            <person name="Tanikawa S."/>
            <person name="Omata S."/>
            <person name="Saito M."/>
            <person name="Fujisawa T."/>
            <person name="Tsukatani N."/>
            <person name="Tajima T."/>
            <person name="Sekigawa T."/>
            <person name="Kosugi H."/>
            <person name="Matsuo Y."/>
            <person name="Nishiko R."/>
            <person name="Imamura K."/>
            <person name="Ito M."/>
            <person name="Narita H."/>
            <person name="Tago S."/>
            <person name="Fujita N."/>
            <person name="Harayama S."/>
        </authorList>
    </citation>
    <scope>NUCLEOTIDE SEQUENCE [LARGE SCALE GENOMIC DNA]</scope>
    <source>
        <strain evidence="3">PR4 / NBRC 100887</strain>
    </source>
</reference>
<reference evidence="3" key="1">
    <citation type="submission" date="2005-03" db="EMBL/GenBank/DDBJ databases">
        <title>Comparison of the complete genome sequences of Rhodococcus erythropolis PR4 and Rhodococcus opacus B4.</title>
        <authorList>
            <person name="Takarada H."/>
            <person name="Sekine M."/>
            <person name="Hosoyama A."/>
            <person name="Yamada R."/>
            <person name="Fujisawa T."/>
            <person name="Omata S."/>
            <person name="Shimizu A."/>
            <person name="Tsukatani N."/>
            <person name="Tanikawa S."/>
            <person name="Fujita N."/>
            <person name="Harayama S."/>
        </authorList>
    </citation>
    <scope>NUCLEOTIDE SEQUENCE [LARGE SCALE GENOMIC DNA]</scope>
    <source>
        <strain evidence="3">PR4 / NBRC 100887</strain>
    </source>
</reference>
<dbReference type="EMBL" id="AP008957">
    <property type="protein sequence ID" value="BAH33593.1"/>
    <property type="molecule type" value="Genomic_DNA"/>
</dbReference>
<dbReference type="HOGENOM" id="CLU_1625770_0_0_11"/>
<dbReference type="Proteomes" id="UP000002204">
    <property type="component" value="Chromosome"/>
</dbReference>
<dbReference type="AlphaFoldDB" id="C0ZZ08"/>
<organism evidence="2 3">
    <name type="scientific">Rhodococcus erythropolis (strain PR4 / NBRC 100887)</name>
    <dbReference type="NCBI Taxonomy" id="234621"/>
    <lineage>
        <taxon>Bacteria</taxon>
        <taxon>Bacillati</taxon>
        <taxon>Actinomycetota</taxon>
        <taxon>Actinomycetes</taxon>
        <taxon>Mycobacteriales</taxon>
        <taxon>Nocardiaceae</taxon>
        <taxon>Rhodococcus</taxon>
        <taxon>Rhodococcus erythropolis group</taxon>
    </lineage>
</organism>
<dbReference type="Gene3D" id="6.10.180.30">
    <property type="match status" value="1"/>
</dbReference>
<sequence length="163" mass="18018">MTAAPPTNDVYDRLIGPFYDTNGPTQWWGVSRKAVDKAVAPPSQLQTEQPAPPAEKKQSNQAMTVYLAPEVYTQARLAFNATRTAEADRNWSHFVEKAVAGEIRRRAERHNGGDDFEGIDAPQARGACTLSRPPPVRPLSTIQRPVLEADHMILCSLTTHQLT</sequence>